<dbReference type="AlphaFoldDB" id="A0A975S180"/>
<dbReference type="RefSeq" id="WP_215506730.1">
    <property type="nucleotide sequence ID" value="NZ_CP076361.1"/>
</dbReference>
<dbReference type="EMBL" id="CP076361">
    <property type="protein sequence ID" value="QWK90036.1"/>
    <property type="molecule type" value="Genomic_DNA"/>
</dbReference>
<keyword evidence="2" id="KW-1185">Reference proteome</keyword>
<dbReference type="KEGG" id="gfu:KM031_14565"/>
<name>A0A975S180_9RHOB</name>
<protein>
    <submittedName>
        <fullName evidence="1">Uncharacterized protein</fullName>
    </submittedName>
</protein>
<reference evidence="1" key="1">
    <citation type="submission" date="2021-06" db="EMBL/GenBank/DDBJ databases">
        <title>Direct submission.</title>
        <authorList>
            <person name="Lee C.-S."/>
            <person name="Jin L."/>
        </authorList>
    </citation>
    <scope>NUCLEOTIDE SEQUENCE</scope>
    <source>
        <strain evidence="1">Con5</strain>
    </source>
</reference>
<sequence length="86" mass="10006">MNYQKYIEWKKLSNDPMASDDFGLIERILKNKDEKDVTNFFNKFFSIKDGDLVQKKDFAEGARTHICGSEAGSIDNKDDDDKFDFI</sequence>
<gene>
    <name evidence="1" type="ORF">KM031_14565</name>
</gene>
<evidence type="ECO:0000313" key="1">
    <source>
        <dbReference type="EMBL" id="QWK90036.1"/>
    </source>
</evidence>
<accession>A0A975S180</accession>
<dbReference type="Proteomes" id="UP000679352">
    <property type="component" value="Chromosome"/>
</dbReference>
<evidence type="ECO:0000313" key="2">
    <source>
        <dbReference type="Proteomes" id="UP000679352"/>
    </source>
</evidence>
<proteinExistence type="predicted"/>
<organism evidence="1 2">
    <name type="scientific">Gemmobacter fulvus</name>
    <dbReference type="NCBI Taxonomy" id="2840474"/>
    <lineage>
        <taxon>Bacteria</taxon>
        <taxon>Pseudomonadati</taxon>
        <taxon>Pseudomonadota</taxon>
        <taxon>Alphaproteobacteria</taxon>
        <taxon>Rhodobacterales</taxon>
        <taxon>Paracoccaceae</taxon>
        <taxon>Gemmobacter</taxon>
    </lineage>
</organism>